<keyword evidence="1" id="KW-0238">DNA-binding</keyword>
<gene>
    <name evidence="3" type="ORF">FXN61_44085</name>
</gene>
<dbReference type="Gene3D" id="1.10.10.10">
    <property type="entry name" value="Winged helix-like DNA-binding domain superfamily/Winged helix DNA-binding domain"/>
    <property type="match status" value="1"/>
</dbReference>
<reference evidence="3 4" key="1">
    <citation type="submission" date="2019-08" db="EMBL/GenBank/DDBJ databases">
        <title>Lentzea from Indian Himalayas.</title>
        <authorList>
            <person name="Mandal S."/>
            <person name="Mallick Gupta A."/>
            <person name="Maiti P.K."/>
            <person name="Sarkar J."/>
            <person name="Mandal S."/>
        </authorList>
    </citation>
    <scope>NUCLEOTIDE SEQUENCE [LARGE SCALE GENOMIC DNA]</scope>
    <source>
        <strain evidence="3 4">PSKA42</strain>
    </source>
</reference>
<dbReference type="InterPro" id="IPR016032">
    <property type="entry name" value="Sig_transdc_resp-reg_C-effctor"/>
</dbReference>
<dbReference type="Pfam" id="PF00486">
    <property type="entry name" value="Trans_reg_C"/>
    <property type="match status" value="1"/>
</dbReference>
<dbReference type="InterPro" id="IPR001867">
    <property type="entry name" value="OmpR/PhoB-type_DNA-bd"/>
</dbReference>
<dbReference type="PANTHER" id="PTHR35807:SF1">
    <property type="entry name" value="TRANSCRIPTIONAL REGULATOR REDD"/>
    <property type="match status" value="1"/>
</dbReference>
<dbReference type="InterPro" id="IPR051677">
    <property type="entry name" value="AfsR-DnrI-RedD_regulator"/>
</dbReference>
<dbReference type="InterPro" id="IPR036388">
    <property type="entry name" value="WH-like_DNA-bd_sf"/>
</dbReference>
<evidence type="ECO:0000313" key="4">
    <source>
        <dbReference type="Proteomes" id="UP001515943"/>
    </source>
</evidence>
<comment type="caution">
    <text evidence="3">The sequence shown here is derived from an EMBL/GenBank/DDBJ whole genome shotgun (WGS) entry which is preliminary data.</text>
</comment>
<dbReference type="EMBL" id="VSRL01000343">
    <property type="protein sequence ID" value="NKE63335.1"/>
    <property type="molecule type" value="Genomic_DNA"/>
</dbReference>
<name>A0ABX1FX24_9PSEU</name>
<accession>A0ABX1FX24</accession>
<sequence length="98" mass="10607">MIFHVLGPLEAHSSTGAVVDLGTRKAGTVLGVLLLHPNAWVRTDELVSATWQEHAVPAAAKANLKTYVSQLRRALPPFGDGNRIEARPGAYRLRVGRD</sequence>
<evidence type="ECO:0000313" key="3">
    <source>
        <dbReference type="EMBL" id="NKE63335.1"/>
    </source>
</evidence>
<protein>
    <submittedName>
        <fullName evidence="3">Helix-turn-helix domain-containing protein</fullName>
    </submittedName>
</protein>
<dbReference type="SMART" id="SM00862">
    <property type="entry name" value="Trans_reg_C"/>
    <property type="match status" value="1"/>
</dbReference>
<dbReference type="PANTHER" id="PTHR35807">
    <property type="entry name" value="TRANSCRIPTIONAL REGULATOR REDD-RELATED"/>
    <property type="match status" value="1"/>
</dbReference>
<keyword evidence="4" id="KW-1185">Reference proteome</keyword>
<feature type="non-terminal residue" evidence="3">
    <location>
        <position position="98"/>
    </location>
</feature>
<evidence type="ECO:0000259" key="2">
    <source>
        <dbReference type="SMART" id="SM00862"/>
    </source>
</evidence>
<proteinExistence type="predicted"/>
<dbReference type="SUPFAM" id="SSF46894">
    <property type="entry name" value="C-terminal effector domain of the bipartite response regulators"/>
    <property type="match status" value="1"/>
</dbReference>
<dbReference type="RefSeq" id="WP_167979923.1">
    <property type="nucleotide sequence ID" value="NZ_VSRL01000343.1"/>
</dbReference>
<feature type="domain" description="OmpR/PhoB-type" evidence="2">
    <location>
        <begin position="16"/>
        <end position="93"/>
    </location>
</feature>
<evidence type="ECO:0000256" key="1">
    <source>
        <dbReference type="ARBA" id="ARBA00023125"/>
    </source>
</evidence>
<organism evidence="3 4">
    <name type="scientific">Lentzea indica</name>
    <dbReference type="NCBI Taxonomy" id="2604800"/>
    <lineage>
        <taxon>Bacteria</taxon>
        <taxon>Bacillati</taxon>
        <taxon>Actinomycetota</taxon>
        <taxon>Actinomycetes</taxon>
        <taxon>Pseudonocardiales</taxon>
        <taxon>Pseudonocardiaceae</taxon>
        <taxon>Lentzea</taxon>
    </lineage>
</organism>
<dbReference type="Proteomes" id="UP001515943">
    <property type="component" value="Unassembled WGS sequence"/>
</dbReference>